<dbReference type="AlphaFoldDB" id="A0A2Z7CFA5"/>
<proteinExistence type="predicted"/>
<name>A0A2Z7CFA5_9LAMI</name>
<evidence type="ECO:0000313" key="2">
    <source>
        <dbReference type="EMBL" id="KZV43018.1"/>
    </source>
</evidence>
<accession>A0A2Z7CFA5</accession>
<sequence>MPRIRDHRPASIAHRIAQGSTQRPTCATSAQPICTRRWPSIGHDARRVRMQLLRSRAASARPRAVHRAASARWCRARSATICVGRACEARASVREEGAAASGGGRPRSKTFFLFLFRFENRFDTIRQFRIDQIRKTLALIPLLGIRITPPGEAAEEQKINSWETINTKQLYCGRYRQSGQRPDTRLLRHLALEGMTRSARTDSPRRIGRNKFRRRGGGGGL</sequence>
<reference evidence="2 3" key="1">
    <citation type="journal article" date="2015" name="Proc. Natl. Acad. Sci. U.S.A.">
        <title>The resurrection genome of Boea hygrometrica: A blueprint for survival of dehydration.</title>
        <authorList>
            <person name="Xiao L."/>
            <person name="Yang G."/>
            <person name="Zhang L."/>
            <person name="Yang X."/>
            <person name="Zhao S."/>
            <person name="Ji Z."/>
            <person name="Zhou Q."/>
            <person name="Hu M."/>
            <person name="Wang Y."/>
            <person name="Chen M."/>
            <person name="Xu Y."/>
            <person name="Jin H."/>
            <person name="Xiao X."/>
            <person name="Hu G."/>
            <person name="Bao F."/>
            <person name="Hu Y."/>
            <person name="Wan P."/>
            <person name="Li L."/>
            <person name="Deng X."/>
            <person name="Kuang T."/>
            <person name="Xiang C."/>
            <person name="Zhu J.K."/>
            <person name="Oliver M.J."/>
            <person name="He Y."/>
        </authorList>
    </citation>
    <scope>NUCLEOTIDE SEQUENCE [LARGE SCALE GENOMIC DNA]</scope>
    <source>
        <strain evidence="3">cv. XS01</strain>
    </source>
</reference>
<dbReference type="EMBL" id="KQ998246">
    <property type="protein sequence ID" value="KZV43018.1"/>
    <property type="molecule type" value="Genomic_DNA"/>
</dbReference>
<organism evidence="2 3">
    <name type="scientific">Dorcoceras hygrometricum</name>
    <dbReference type="NCBI Taxonomy" id="472368"/>
    <lineage>
        <taxon>Eukaryota</taxon>
        <taxon>Viridiplantae</taxon>
        <taxon>Streptophyta</taxon>
        <taxon>Embryophyta</taxon>
        <taxon>Tracheophyta</taxon>
        <taxon>Spermatophyta</taxon>
        <taxon>Magnoliopsida</taxon>
        <taxon>eudicotyledons</taxon>
        <taxon>Gunneridae</taxon>
        <taxon>Pentapetalae</taxon>
        <taxon>asterids</taxon>
        <taxon>lamiids</taxon>
        <taxon>Lamiales</taxon>
        <taxon>Gesneriaceae</taxon>
        <taxon>Didymocarpoideae</taxon>
        <taxon>Trichosporeae</taxon>
        <taxon>Loxocarpinae</taxon>
        <taxon>Dorcoceras</taxon>
    </lineage>
</organism>
<feature type="region of interest" description="Disordered" evidence="1">
    <location>
        <begin position="196"/>
        <end position="221"/>
    </location>
</feature>
<dbReference type="Proteomes" id="UP000250235">
    <property type="component" value="Unassembled WGS sequence"/>
</dbReference>
<keyword evidence="3" id="KW-1185">Reference proteome</keyword>
<evidence type="ECO:0000256" key="1">
    <source>
        <dbReference type="SAM" id="MobiDB-lite"/>
    </source>
</evidence>
<gene>
    <name evidence="2" type="ORF">F511_35073</name>
</gene>
<evidence type="ECO:0000313" key="3">
    <source>
        <dbReference type="Proteomes" id="UP000250235"/>
    </source>
</evidence>
<protein>
    <submittedName>
        <fullName evidence="2">Oxidoreductase family protein</fullName>
    </submittedName>
</protein>
<feature type="compositionally biased region" description="Basic residues" evidence="1">
    <location>
        <begin position="206"/>
        <end position="221"/>
    </location>
</feature>